<dbReference type="SUPFAM" id="SSF52540">
    <property type="entry name" value="P-loop containing nucleoside triphosphate hydrolases"/>
    <property type="match status" value="1"/>
</dbReference>
<dbReference type="Proteomes" id="UP000815325">
    <property type="component" value="Unassembled WGS sequence"/>
</dbReference>
<dbReference type="Gene3D" id="3.40.850.10">
    <property type="entry name" value="Kinesin motor domain"/>
    <property type="match status" value="1"/>
</dbReference>
<comment type="similarity">
    <text evidence="2">Belongs to the TRAFAC class myosin-kinesin ATPase superfamily. Kinesin family.</text>
</comment>
<evidence type="ECO:0000313" key="5">
    <source>
        <dbReference type="EMBL" id="KAF5835060.1"/>
    </source>
</evidence>
<evidence type="ECO:0000259" key="4">
    <source>
        <dbReference type="PROSITE" id="PS50067"/>
    </source>
</evidence>
<dbReference type="InterPro" id="IPR027640">
    <property type="entry name" value="Kinesin-like_fam"/>
</dbReference>
<dbReference type="SMART" id="SM00129">
    <property type="entry name" value="KISc"/>
    <property type="match status" value="1"/>
</dbReference>
<reference evidence="5" key="1">
    <citation type="submission" date="2017-08" db="EMBL/GenBank/DDBJ databases">
        <authorList>
            <person name="Polle J.E."/>
            <person name="Barry K."/>
            <person name="Cushman J."/>
            <person name="Schmutz J."/>
            <person name="Tran D."/>
            <person name="Hathwaick L.T."/>
            <person name="Yim W.C."/>
            <person name="Jenkins J."/>
            <person name="Mckie-Krisberg Z.M."/>
            <person name="Prochnik S."/>
            <person name="Lindquist E."/>
            <person name="Dockter R.B."/>
            <person name="Adam C."/>
            <person name="Molina H."/>
            <person name="Bunkerborg J."/>
            <person name="Jin E."/>
            <person name="Buchheim M."/>
            <person name="Magnuson J."/>
        </authorList>
    </citation>
    <scope>NUCLEOTIDE SEQUENCE</scope>
    <source>
        <strain evidence="5">CCAP 19/18</strain>
    </source>
</reference>
<dbReference type="PANTHER" id="PTHR47972">
    <property type="entry name" value="KINESIN-LIKE PROTEIN KLP-3"/>
    <property type="match status" value="1"/>
</dbReference>
<evidence type="ECO:0000313" key="6">
    <source>
        <dbReference type="Proteomes" id="UP000815325"/>
    </source>
</evidence>
<keyword evidence="6" id="KW-1185">Reference proteome</keyword>
<proteinExistence type="inferred from homology"/>
<dbReference type="PRINTS" id="PR00380">
    <property type="entry name" value="KINESINHEAVY"/>
</dbReference>
<keyword evidence="2" id="KW-0067">ATP-binding</keyword>
<gene>
    <name evidence="5" type="ORF">DUNSADRAFT_8004</name>
</gene>
<feature type="non-terminal residue" evidence="5">
    <location>
        <position position="414"/>
    </location>
</feature>
<sequence>MQGSPASPKATLPSLFAEHQDGSRLPLLPLTAQKMRGQTTGFMKTPGTLSKGAHRVPNSALKDTSTKLSFAGAVNHFSLFEKVEHAEKENAELKLQLLACRGDLYEALEKAKEAEAAQATAAAATAFQTSTEPVQEGDASGNDLHSLSKAQLIERLLALQKELASAQQERRQAVNQLVEMKGAIRVYCRVRPPSPGAPSSCLRVLPDGSSLGITCNNQESVFNFNRVFGPSASQQAVYQEVAELVQSALDGYHVCIMSYGQTGSGKTHNMVGNQSADGHGLIPRAINKIMGSMRRLGLQGWDYKLELSCVEVYNNSVRDLLDPKAQHIKDMNAIKHDAQGGHTVIQGVQQVELRTASQAHALLQKAMEARACNATAMNSSSSRSHSAFMLNISGTHAPSETHLKGALCLVDLAG</sequence>
<protein>
    <submittedName>
        <fullName evidence="5">P-loop containing nucleoside triphosphate hydrolase protein</fullName>
    </submittedName>
</protein>
<dbReference type="GO" id="GO:0016787">
    <property type="term" value="F:hydrolase activity"/>
    <property type="evidence" value="ECO:0007669"/>
    <property type="project" value="UniProtKB-KW"/>
</dbReference>
<dbReference type="InterPro" id="IPR036961">
    <property type="entry name" value="Kinesin_motor_dom_sf"/>
</dbReference>
<evidence type="ECO:0000256" key="3">
    <source>
        <dbReference type="SAM" id="Coils"/>
    </source>
</evidence>
<feature type="domain" description="Kinesin motor" evidence="4">
    <location>
        <begin position="183"/>
        <end position="414"/>
    </location>
</feature>
<organism evidence="5 6">
    <name type="scientific">Dunaliella salina</name>
    <name type="common">Green alga</name>
    <name type="synonym">Protococcus salinus</name>
    <dbReference type="NCBI Taxonomy" id="3046"/>
    <lineage>
        <taxon>Eukaryota</taxon>
        <taxon>Viridiplantae</taxon>
        <taxon>Chlorophyta</taxon>
        <taxon>core chlorophytes</taxon>
        <taxon>Chlorophyceae</taxon>
        <taxon>CS clade</taxon>
        <taxon>Chlamydomonadales</taxon>
        <taxon>Dunaliellaceae</taxon>
        <taxon>Dunaliella</taxon>
    </lineage>
</organism>
<accession>A0ABQ7GKE0</accession>
<evidence type="ECO:0000256" key="1">
    <source>
        <dbReference type="ARBA" id="ARBA00023175"/>
    </source>
</evidence>
<evidence type="ECO:0000256" key="2">
    <source>
        <dbReference type="PROSITE-ProRule" id="PRU00283"/>
    </source>
</evidence>
<name>A0ABQ7GKE0_DUNSA</name>
<dbReference type="InterPro" id="IPR027417">
    <property type="entry name" value="P-loop_NTPase"/>
</dbReference>
<keyword evidence="2" id="KW-0547">Nucleotide-binding</keyword>
<dbReference type="EMBL" id="MU069725">
    <property type="protein sequence ID" value="KAF5835060.1"/>
    <property type="molecule type" value="Genomic_DNA"/>
</dbReference>
<comment type="caution">
    <text evidence="5">The sequence shown here is derived from an EMBL/GenBank/DDBJ whole genome shotgun (WGS) entry which is preliminary data.</text>
</comment>
<keyword evidence="5" id="KW-0378">Hydrolase</keyword>
<keyword evidence="3" id="KW-0175">Coiled coil</keyword>
<dbReference type="InterPro" id="IPR001752">
    <property type="entry name" value="Kinesin_motor_dom"/>
</dbReference>
<dbReference type="PROSITE" id="PS50067">
    <property type="entry name" value="KINESIN_MOTOR_2"/>
    <property type="match status" value="1"/>
</dbReference>
<keyword evidence="1 2" id="KW-0505">Motor protein</keyword>
<dbReference type="Pfam" id="PF00225">
    <property type="entry name" value="Kinesin"/>
    <property type="match status" value="1"/>
</dbReference>
<feature type="coiled-coil region" evidence="3">
    <location>
        <begin position="149"/>
        <end position="183"/>
    </location>
</feature>
<feature type="binding site" evidence="2">
    <location>
        <begin position="260"/>
        <end position="267"/>
    </location>
    <ligand>
        <name>ATP</name>
        <dbReference type="ChEBI" id="CHEBI:30616"/>
    </ligand>
</feature>